<keyword evidence="2" id="KW-0433">Leucine-rich repeat</keyword>
<evidence type="ECO:0000256" key="7">
    <source>
        <dbReference type="ARBA" id="ARBA00022840"/>
    </source>
</evidence>
<keyword evidence="3" id="KW-0812">Transmembrane</keyword>
<name>A0A368Q136_SETIT</name>
<evidence type="ECO:0000256" key="8">
    <source>
        <dbReference type="ARBA" id="ARBA00022989"/>
    </source>
</evidence>
<dbReference type="OrthoDB" id="680397at2759"/>
<dbReference type="Pfam" id="PF13855">
    <property type="entry name" value="LRR_8"/>
    <property type="match status" value="2"/>
</dbReference>
<dbReference type="Pfam" id="PF08263">
    <property type="entry name" value="LRRNT_2"/>
    <property type="match status" value="1"/>
</dbReference>
<reference evidence="11" key="2">
    <citation type="submission" date="2015-07" db="EMBL/GenBank/DDBJ databases">
        <authorList>
            <person name="Noorani M."/>
        </authorList>
    </citation>
    <scope>NUCLEOTIDE SEQUENCE</scope>
    <source>
        <strain evidence="11">Yugu1</strain>
    </source>
</reference>
<dbReference type="SUPFAM" id="SSF52058">
    <property type="entry name" value="L domain-like"/>
    <property type="match status" value="1"/>
</dbReference>
<reference evidence="11" key="1">
    <citation type="journal article" date="2012" name="Nat. Biotechnol.">
        <title>Reference genome sequence of the model plant Setaria.</title>
        <authorList>
            <person name="Bennetzen J.L."/>
            <person name="Schmutz J."/>
            <person name="Wang H."/>
            <person name="Percifield R."/>
            <person name="Hawkins J."/>
            <person name="Pontaroli A.C."/>
            <person name="Estep M."/>
            <person name="Feng L."/>
            <person name="Vaughn J.N."/>
            <person name="Grimwood J."/>
            <person name="Jenkins J."/>
            <person name="Barry K."/>
            <person name="Lindquist E."/>
            <person name="Hellsten U."/>
            <person name="Deshpande S."/>
            <person name="Wang X."/>
            <person name="Wu X."/>
            <person name="Mitros T."/>
            <person name="Triplett J."/>
            <person name="Yang X."/>
            <person name="Ye C.Y."/>
            <person name="Mauro-Herrera M."/>
            <person name="Wang L."/>
            <person name="Li P."/>
            <person name="Sharma M."/>
            <person name="Sharma R."/>
            <person name="Ronald P.C."/>
            <person name="Panaud O."/>
            <person name="Kellogg E.A."/>
            <person name="Brutnell T.P."/>
            <person name="Doust A.N."/>
            <person name="Tuskan G.A."/>
            <person name="Rokhsar D."/>
            <person name="Devos K.M."/>
        </authorList>
    </citation>
    <scope>NUCLEOTIDE SEQUENCE [LARGE SCALE GENOMIC DNA]</scope>
    <source>
        <strain evidence="11">Yugu1</strain>
    </source>
</reference>
<dbReference type="AlphaFoldDB" id="A0A368Q136"/>
<keyword evidence="8" id="KW-1133">Transmembrane helix</keyword>
<organism evidence="11">
    <name type="scientific">Setaria italica</name>
    <name type="common">Foxtail millet</name>
    <name type="synonym">Panicum italicum</name>
    <dbReference type="NCBI Taxonomy" id="4555"/>
    <lineage>
        <taxon>Eukaryota</taxon>
        <taxon>Viridiplantae</taxon>
        <taxon>Streptophyta</taxon>
        <taxon>Embryophyta</taxon>
        <taxon>Tracheophyta</taxon>
        <taxon>Spermatophyta</taxon>
        <taxon>Magnoliopsida</taxon>
        <taxon>Liliopsida</taxon>
        <taxon>Poales</taxon>
        <taxon>Poaceae</taxon>
        <taxon>PACMAD clade</taxon>
        <taxon>Panicoideae</taxon>
        <taxon>Panicodae</taxon>
        <taxon>Paniceae</taxon>
        <taxon>Cenchrinae</taxon>
        <taxon>Setaria</taxon>
    </lineage>
</organism>
<dbReference type="STRING" id="4555.A0A368Q136"/>
<dbReference type="PRINTS" id="PR00019">
    <property type="entry name" value="LEURICHRPT"/>
</dbReference>
<accession>A0A368Q136</accession>
<dbReference type="PANTHER" id="PTHR48010">
    <property type="entry name" value="OS05G0588300 PROTEIN"/>
    <property type="match status" value="1"/>
</dbReference>
<evidence type="ECO:0000256" key="1">
    <source>
        <dbReference type="ARBA" id="ARBA00004370"/>
    </source>
</evidence>
<dbReference type="PANTHER" id="PTHR48010:SF7">
    <property type="entry name" value="OS09G0400500 PROTEIN"/>
    <property type="match status" value="1"/>
</dbReference>
<dbReference type="InterPro" id="IPR050994">
    <property type="entry name" value="At_inactive_RLKs"/>
</dbReference>
<evidence type="ECO:0000256" key="9">
    <source>
        <dbReference type="ARBA" id="ARBA00023136"/>
    </source>
</evidence>
<evidence type="ECO:0000256" key="3">
    <source>
        <dbReference type="ARBA" id="ARBA00022692"/>
    </source>
</evidence>
<sequence>MTDQQFGTTITTPLAKILVDLFIPRRPTRCLTCVPARQPPVPAAMRRASGAGAARGVSLVLLLDTLYWCSLAPRAKPDLAADREALLAFRDAVVPRLPWDASAASPCGWIGVGCDEAGSRVVMLRLPGVKLVGTVPPGTIGNLTALWTLSLRHNALSGGIPADIGNCAELRYLYLEGNRFDGEIPEGLFELRLLQRLDLSNNQISGGVSPEFNNLRRLVALYLQNNRLNGTLPADLDLPKLLALNLSNNGLVAIT</sequence>
<evidence type="ECO:0000256" key="4">
    <source>
        <dbReference type="ARBA" id="ARBA00022729"/>
    </source>
</evidence>
<keyword evidence="5" id="KW-0677">Repeat</keyword>
<evidence type="ECO:0000313" key="11">
    <source>
        <dbReference type="EMBL" id="RCV11602.1"/>
    </source>
</evidence>
<keyword evidence="6" id="KW-0547">Nucleotide-binding</keyword>
<dbReference type="Gene3D" id="3.80.10.10">
    <property type="entry name" value="Ribonuclease Inhibitor"/>
    <property type="match status" value="1"/>
</dbReference>
<dbReference type="GO" id="GO:0016020">
    <property type="term" value="C:membrane"/>
    <property type="evidence" value="ECO:0007669"/>
    <property type="project" value="UniProtKB-SubCell"/>
</dbReference>
<dbReference type="EMBL" id="CM003529">
    <property type="protein sequence ID" value="RCV11602.1"/>
    <property type="molecule type" value="Genomic_DNA"/>
</dbReference>
<dbReference type="InterPro" id="IPR013210">
    <property type="entry name" value="LRR_N_plant-typ"/>
</dbReference>
<dbReference type="GO" id="GO:0005524">
    <property type="term" value="F:ATP binding"/>
    <property type="evidence" value="ECO:0007669"/>
    <property type="project" value="UniProtKB-KW"/>
</dbReference>
<comment type="subcellular location">
    <subcellularLocation>
        <location evidence="1">Membrane</location>
    </subcellularLocation>
</comment>
<evidence type="ECO:0000256" key="2">
    <source>
        <dbReference type="ARBA" id="ARBA00022614"/>
    </source>
</evidence>
<dbReference type="InterPro" id="IPR001611">
    <property type="entry name" value="Leu-rich_rpt"/>
</dbReference>
<evidence type="ECO:0000256" key="5">
    <source>
        <dbReference type="ARBA" id="ARBA00022737"/>
    </source>
</evidence>
<keyword evidence="9" id="KW-0472">Membrane</keyword>
<gene>
    <name evidence="11" type="ORF">SETIT_2G199500v2</name>
</gene>
<proteinExistence type="predicted"/>
<dbReference type="FunFam" id="3.80.10.10:FF:000234">
    <property type="entry name" value="Probable inactive receptor kinase RLK902"/>
    <property type="match status" value="1"/>
</dbReference>
<evidence type="ECO:0000259" key="10">
    <source>
        <dbReference type="Pfam" id="PF08263"/>
    </source>
</evidence>
<keyword evidence="7" id="KW-0067">ATP-binding</keyword>
<keyword evidence="4" id="KW-0732">Signal</keyword>
<dbReference type="InterPro" id="IPR032675">
    <property type="entry name" value="LRR_dom_sf"/>
</dbReference>
<feature type="domain" description="Leucine-rich repeat-containing N-terminal plant-type" evidence="10">
    <location>
        <begin position="80"/>
        <end position="115"/>
    </location>
</feature>
<protein>
    <recommendedName>
        <fullName evidence="10">Leucine-rich repeat-containing N-terminal plant-type domain-containing protein</fullName>
    </recommendedName>
</protein>
<evidence type="ECO:0000256" key="6">
    <source>
        <dbReference type="ARBA" id="ARBA00022741"/>
    </source>
</evidence>